<keyword evidence="1" id="KW-0328">Glycosyltransferase</keyword>
<dbReference type="PANTHER" id="PTHR22916">
    <property type="entry name" value="GLYCOSYLTRANSFERASE"/>
    <property type="match status" value="1"/>
</dbReference>
<comment type="caution">
    <text evidence="4">The sequence shown here is derived from an EMBL/GenBank/DDBJ whole genome shotgun (WGS) entry which is preliminary data.</text>
</comment>
<dbReference type="CDD" id="cd00761">
    <property type="entry name" value="Glyco_tranf_GTA_type"/>
    <property type="match status" value="1"/>
</dbReference>
<protein>
    <submittedName>
        <fullName evidence="4">Glycosyl transferase CpsJ</fullName>
    </submittedName>
</protein>
<organism evidence="4 5">
    <name type="scientific">Bifidobacterium pseudolongum subsp. globosum</name>
    <dbReference type="NCBI Taxonomy" id="1690"/>
    <lineage>
        <taxon>Bacteria</taxon>
        <taxon>Bacillati</taxon>
        <taxon>Actinomycetota</taxon>
        <taxon>Actinomycetes</taxon>
        <taxon>Bifidobacteriales</taxon>
        <taxon>Bifidobacteriaceae</taxon>
        <taxon>Bifidobacterium</taxon>
    </lineage>
</organism>
<name>A0A2N3QZE3_9BIFI</name>
<dbReference type="Gene3D" id="3.90.550.10">
    <property type="entry name" value="Spore Coat Polysaccharide Biosynthesis Protein SpsA, Chain A"/>
    <property type="match status" value="1"/>
</dbReference>
<proteinExistence type="predicted"/>
<dbReference type="PANTHER" id="PTHR22916:SF51">
    <property type="entry name" value="GLYCOSYLTRANSFERASE EPSH-RELATED"/>
    <property type="match status" value="1"/>
</dbReference>
<dbReference type="Proteomes" id="UP000233783">
    <property type="component" value="Unassembled WGS sequence"/>
</dbReference>
<evidence type="ECO:0000256" key="1">
    <source>
        <dbReference type="ARBA" id="ARBA00022676"/>
    </source>
</evidence>
<dbReference type="AlphaFoldDB" id="A0A2N3QZE3"/>
<dbReference type="SUPFAM" id="SSF53448">
    <property type="entry name" value="Nucleotide-diphospho-sugar transferases"/>
    <property type="match status" value="1"/>
</dbReference>
<dbReference type="InterPro" id="IPR029044">
    <property type="entry name" value="Nucleotide-diphossugar_trans"/>
</dbReference>
<sequence length="363" mass="41458">MQIVSLVHGDLAPQWTTHCAIVPNMGLEKQNTTPLVSIIIPIYKVQDYLDDCIKSIVGQTYTNLEIILVDDGSPDGCGAMCDEWAKRDARVMALHKDNGGLSDARNYGLDHAHGDYVAFVDSDDRVEPQLVQDALHSLTEHNAQIVVYQYRFLYPNGDLAPDPGSTSFPAGQLCSAQKALEYIWQDRVQNFSWTIFAELSLYDGIRFPKGRLVEDMATTYRLFHAARAVYFLGEELIQYRVRSDSILSNSNQNIITDMAKNISEIDFFASHYYSDMVVIERNWAIRYITTDYLWLYQMKGELKLDTYHKLRHALVDQMHQEIADIGWKSVSRHNKLKVLAIKMRLMPLFARISAMRSGRASSF</sequence>
<evidence type="ECO:0000313" key="4">
    <source>
        <dbReference type="EMBL" id="PKU98771.1"/>
    </source>
</evidence>
<keyword evidence="2 4" id="KW-0808">Transferase</keyword>
<gene>
    <name evidence="4" type="ORF">CQR56_0099</name>
</gene>
<dbReference type="EMBL" id="PCHB01000001">
    <property type="protein sequence ID" value="PKU98771.1"/>
    <property type="molecule type" value="Genomic_DNA"/>
</dbReference>
<feature type="domain" description="Glycosyltransferase 2-like" evidence="3">
    <location>
        <begin position="37"/>
        <end position="152"/>
    </location>
</feature>
<evidence type="ECO:0000256" key="2">
    <source>
        <dbReference type="ARBA" id="ARBA00022679"/>
    </source>
</evidence>
<accession>A0A2N3QZE3</accession>
<evidence type="ECO:0000313" key="5">
    <source>
        <dbReference type="Proteomes" id="UP000233783"/>
    </source>
</evidence>
<dbReference type="InterPro" id="IPR001173">
    <property type="entry name" value="Glyco_trans_2-like"/>
</dbReference>
<dbReference type="GO" id="GO:0016757">
    <property type="term" value="F:glycosyltransferase activity"/>
    <property type="evidence" value="ECO:0007669"/>
    <property type="project" value="UniProtKB-KW"/>
</dbReference>
<reference evidence="4 5" key="1">
    <citation type="submission" date="2017-10" db="EMBL/GenBank/DDBJ databases">
        <title>Bifidobacterium genomics.</title>
        <authorList>
            <person name="Lugli G.A."/>
            <person name="Milani C."/>
            <person name="Mancabelli L."/>
        </authorList>
    </citation>
    <scope>NUCLEOTIDE SEQUENCE [LARGE SCALE GENOMIC DNA]</scope>
    <source>
        <strain evidence="4 5">1744B</strain>
    </source>
</reference>
<evidence type="ECO:0000259" key="3">
    <source>
        <dbReference type="Pfam" id="PF00535"/>
    </source>
</evidence>
<dbReference type="Pfam" id="PF00535">
    <property type="entry name" value="Glycos_transf_2"/>
    <property type="match status" value="1"/>
</dbReference>